<dbReference type="FunFam" id="1.10.560.10:FF:000011">
    <property type="entry name" value="60 kDa heat shock protein, mitochondrial"/>
    <property type="match status" value="1"/>
</dbReference>
<dbReference type="SUPFAM" id="SSF54849">
    <property type="entry name" value="GroEL-intermediate domain like"/>
    <property type="match status" value="1"/>
</dbReference>
<sequence>MFRLATVMRQVRPVSRALAPHLTRAYAKDVKFGADARALMLQGVDLLADAVAVTMGPKGRTVIIEQSWGSPKVTKDGVTVAKSIDLKDKYKNIGAKLVQDVANNTNEEAGDGTTTATVLARAIAKEGFDNISKGANPVEIRRGVMMAVETIINELKNLSKPVTTPEEIAQVATISANGDVEIGNIISNAMKKVGRKGVITVKDGKTLHDELEIIEGMKFDRGYISPYFINTAKGQKCEFQDAYLLLSEKKISSVQSIVPALEIANQHRKPLVIVAEDVDGEALSTLVLNRLKVGLQVVAVKAPGFGDNRKNQLKDMAIATGGTVFGDEALGLALEDIQAHDFGKVGEVQITKDDTLLLRGGGSSAEIEKRAAEIAEQLESTTSDYEKEKLNERLAKLSDGVAVLKVGGTSDVEVNEKKDRVTDALNATRAAVEEGIVPGGGCALLRCIPALDALKTANSDQKIGVDIIRRALRIPAMTIAKNAGVEGSLVVEKILLGSPGTGYDAMQGEYVNMVEKGIIDPTKVQLSQSHSLARWMLYSFLFWVFFSWQIMEEL</sequence>
<dbReference type="GO" id="GO:0005524">
    <property type="term" value="F:ATP binding"/>
    <property type="evidence" value="ECO:0007669"/>
    <property type="project" value="UniProtKB-KW"/>
</dbReference>
<keyword evidence="9" id="KW-0143">Chaperone</keyword>
<dbReference type="InterPro" id="IPR027413">
    <property type="entry name" value="GROEL-like_equatorial_sf"/>
</dbReference>
<keyword evidence="16" id="KW-1185">Reference proteome</keyword>
<dbReference type="NCBIfam" id="NF009488">
    <property type="entry name" value="PRK12850.1"/>
    <property type="match status" value="1"/>
</dbReference>
<evidence type="ECO:0000256" key="9">
    <source>
        <dbReference type="ARBA" id="ARBA00023186"/>
    </source>
</evidence>
<comment type="subcellular location">
    <subcellularLocation>
        <location evidence="1">Mitochondrion matrix</location>
    </subcellularLocation>
</comment>
<dbReference type="FunFam" id="3.30.260.10:FF:000019">
    <property type="entry name" value="60 kDa heat shock mitochondrial"/>
    <property type="match status" value="1"/>
</dbReference>
<evidence type="ECO:0000256" key="8">
    <source>
        <dbReference type="ARBA" id="ARBA00023128"/>
    </source>
</evidence>
<evidence type="ECO:0000256" key="6">
    <source>
        <dbReference type="ARBA" id="ARBA00022840"/>
    </source>
</evidence>
<dbReference type="Pfam" id="PF00118">
    <property type="entry name" value="Cpn60_TCP1"/>
    <property type="match status" value="1"/>
</dbReference>
<evidence type="ECO:0000256" key="2">
    <source>
        <dbReference type="ARBA" id="ARBA00006607"/>
    </source>
</evidence>
<dbReference type="CDD" id="cd03344">
    <property type="entry name" value="GroEL"/>
    <property type="match status" value="1"/>
</dbReference>
<dbReference type="PROSITE" id="PS00296">
    <property type="entry name" value="CHAPERONINS_CPN60"/>
    <property type="match status" value="1"/>
</dbReference>
<dbReference type="NCBIfam" id="TIGR02348">
    <property type="entry name" value="GroEL"/>
    <property type="match status" value="1"/>
</dbReference>
<organism evidence="15 16">
    <name type="scientific">Astatotilapia calliptera</name>
    <name type="common">Eastern happy</name>
    <name type="synonym">Chromis callipterus</name>
    <dbReference type="NCBI Taxonomy" id="8154"/>
    <lineage>
        <taxon>Eukaryota</taxon>
        <taxon>Metazoa</taxon>
        <taxon>Chordata</taxon>
        <taxon>Craniata</taxon>
        <taxon>Vertebrata</taxon>
        <taxon>Euteleostomi</taxon>
        <taxon>Actinopterygii</taxon>
        <taxon>Neopterygii</taxon>
        <taxon>Teleostei</taxon>
        <taxon>Neoteleostei</taxon>
        <taxon>Acanthomorphata</taxon>
        <taxon>Ovalentaria</taxon>
        <taxon>Cichlomorphae</taxon>
        <taxon>Cichliformes</taxon>
        <taxon>Cichlidae</taxon>
        <taxon>African cichlids</taxon>
        <taxon>Pseudocrenilabrinae</taxon>
        <taxon>Haplochromini</taxon>
        <taxon>Astatotilapia</taxon>
    </lineage>
</organism>
<dbReference type="GO" id="GO:0042026">
    <property type="term" value="P:protein refolding"/>
    <property type="evidence" value="ECO:0007669"/>
    <property type="project" value="InterPro"/>
</dbReference>
<keyword evidence="8" id="KW-0496">Mitochondrion</keyword>
<keyword evidence="5" id="KW-0547">Nucleotide-binding</keyword>
<evidence type="ECO:0000256" key="1">
    <source>
        <dbReference type="ARBA" id="ARBA00004305"/>
    </source>
</evidence>
<reference evidence="15 16" key="1">
    <citation type="submission" date="2018-05" db="EMBL/GenBank/DDBJ databases">
        <authorList>
            <person name="Datahose"/>
        </authorList>
    </citation>
    <scope>NUCLEOTIDE SEQUENCE</scope>
</reference>
<dbReference type="InterPro" id="IPR001844">
    <property type="entry name" value="Cpn60/GroEL"/>
</dbReference>
<reference evidence="15" key="3">
    <citation type="submission" date="2025-08" db="UniProtKB">
        <authorList>
            <consortium name="Ensembl"/>
        </authorList>
    </citation>
    <scope>IDENTIFICATION</scope>
</reference>
<proteinExistence type="inferred from homology"/>
<evidence type="ECO:0000256" key="12">
    <source>
        <dbReference type="ARBA" id="ARBA00031799"/>
    </source>
</evidence>
<reference evidence="16" key="2">
    <citation type="submission" date="2023-03" db="EMBL/GenBank/DDBJ databases">
        <authorList>
            <consortium name="Wellcome Sanger Institute Data Sharing"/>
        </authorList>
    </citation>
    <scope>NUCLEOTIDE SEQUENCE [LARGE SCALE GENOMIC DNA]</scope>
</reference>
<dbReference type="Ensembl" id="ENSACLT00000043283.1">
    <property type="protein sequence ID" value="ENSACLP00000053674.1"/>
    <property type="gene ID" value="ENSACLG00000023632.2"/>
</dbReference>
<evidence type="ECO:0000313" key="15">
    <source>
        <dbReference type="Ensembl" id="ENSACLP00000053674.1"/>
    </source>
</evidence>
<dbReference type="FunFam" id="3.50.7.10:FF:000001">
    <property type="entry name" value="60 kDa chaperonin"/>
    <property type="match status" value="1"/>
</dbReference>
<dbReference type="GeneTree" id="ENSGT00390000005727"/>
<dbReference type="SUPFAM" id="SSF52029">
    <property type="entry name" value="GroEL apical domain-like"/>
    <property type="match status" value="1"/>
</dbReference>
<dbReference type="PRINTS" id="PR00298">
    <property type="entry name" value="CHAPERONIN60"/>
</dbReference>
<dbReference type="InterPro" id="IPR018370">
    <property type="entry name" value="Chaperonin_Cpn60_CS"/>
</dbReference>
<dbReference type="PANTHER" id="PTHR45633">
    <property type="entry name" value="60 KDA HEAT SHOCK PROTEIN, MITOCHONDRIAL"/>
    <property type="match status" value="1"/>
</dbReference>
<evidence type="ECO:0000256" key="14">
    <source>
        <dbReference type="RuleBase" id="RU000418"/>
    </source>
</evidence>
<evidence type="ECO:0000256" key="10">
    <source>
        <dbReference type="ARBA" id="ARBA00029756"/>
    </source>
</evidence>
<evidence type="ECO:0000256" key="5">
    <source>
        <dbReference type="ARBA" id="ARBA00022741"/>
    </source>
</evidence>
<reference evidence="15" key="4">
    <citation type="submission" date="2025-09" db="UniProtKB">
        <authorList>
            <consortium name="Ensembl"/>
        </authorList>
    </citation>
    <scope>IDENTIFICATION</scope>
</reference>
<dbReference type="Proteomes" id="UP000265100">
    <property type="component" value="Chromosome 16"/>
</dbReference>
<evidence type="ECO:0000256" key="11">
    <source>
        <dbReference type="ARBA" id="ARBA00030005"/>
    </source>
</evidence>
<dbReference type="FunFam" id="3.30.260.10:FF:000018">
    <property type="entry name" value="Heat shock protein 60"/>
    <property type="match status" value="1"/>
</dbReference>
<comment type="function">
    <text evidence="13">Chaperonin implicated in mitochondrial protein import and macromolecular assembly. Together with Hsp10, facilitates the correct folding of imported proteins. May also prevent misfolding and promote the refolding and proper assembly of unfolded polypeptides generated under stress conditions in the mitochondrial matrix. The functional units of these chaperonins consist of heptameric rings of the large subunit Hsp60, which function as a back-to-back double ring. In a cyclic reaction, Hsp60 ring complexes bind one unfolded substrate protein per ring, followed by the binding of ATP and association with 2 heptameric rings of the co-chaperonin Hsp10. This leads to sequestration of the substrate protein in the inner cavity of Hsp60 where, for a certain period of time, it can fold undisturbed by other cell components. Synchronous hydrolysis of ATP in all Hsp60 subunits results in the dissociation of the chaperonin rings and the release of ADP and the folded substrate protein.</text>
</comment>
<dbReference type="InterPro" id="IPR027410">
    <property type="entry name" value="TCP-1-like_intermed_sf"/>
</dbReference>
<keyword evidence="6" id="KW-0067">ATP-binding</keyword>
<evidence type="ECO:0000256" key="7">
    <source>
        <dbReference type="ARBA" id="ARBA00022946"/>
    </source>
</evidence>
<dbReference type="InterPro" id="IPR002423">
    <property type="entry name" value="Cpn60/GroEL/TCP-1"/>
</dbReference>
<protein>
    <recommendedName>
        <fullName evidence="4">60 kDa heat shock protein, mitochondrial</fullName>
        <ecNumber evidence="3">5.6.1.7</ecNumber>
    </recommendedName>
    <alternativeName>
        <fullName evidence="10">60 kDa chaperonin</fullName>
    </alternativeName>
    <alternativeName>
        <fullName evidence="12">Chaperonin 60</fullName>
    </alternativeName>
    <alternativeName>
        <fullName evidence="11">Heat shock protein 60</fullName>
    </alternativeName>
</protein>
<evidence type="ECO:0000313" key="16">
    <source>
        <dbReference type="Proteomes" id="UP000265100"/>
    </source>
</evidence>
<dbReference type="NCBIfam" id="NF009487">
    <property type="entry name" value="PRK12849.1"/>
    <property type="match status" value="1"/>
</dbReference>
<keyword evidence="7" id="KW-0809">Transit peptide</keyword>
<evidence type="ECO:0000256" key="3">
    <source>
        <dbReference type="ARBA" id="ARBA00012198"/>
    </source>
</evidence>
<dbReference type="SUPFAM" id="SSF48592">
    <property type="entry name" value="GroEL equatorial domain-like"/>
    <property type="match status" value="1"/>
</dbReference>
<evidence type="ECO:0000256" key="13">
    <source>
        <dbReference type="ARBA" id="ARBA00037436"/>
    </source>
</evidence>
<dbReference type="Gene3D" id="1.10.560.10">
    <property type="entry name" value="GroEL-like equatorial domain"/>
    <property type="match status" value="1"/>
</dbReference>
<accession>A0AAX7T9T4</accession>
<dbReference type="Gene3D" id="3.50.7.10">
    <property type="entry name" value="GroEL"/>
    <property type="match status" value="1"/>
</dbReference>
<dbReference type="GO" id="GO:0140662">
    <property type="term" value="F:ATP-dependent protein folding chaperone"/>
    <property type="evidence" value="ECO:0007669"/>
    <property type="project" value="InterPro"/>
</dbReference>
<evidence type="ECO:0000256" key="4">
    <source>
        <dbReference type="ARBA" id="ARBA00019981"/>
    </source>
</evidence>
<dbReference type="Gene3D" id="3.30.260.10">
    <property type="entry name" value="TCP-1-like chaperonin intermediate domain"/>
    <property type="match status" value="1"/>
</dbReference>
<dbReference type="EC" id="5.6.1.7" evidence="3"/>
<dbReference type="NCBIfam" id="NF000592">
    <property type="entry name" value="PRK00013.1"/>
    <property type="match status" value="1"/>
</dbReference>
<dbReference type="NCBIfam" id="NF009489">
    <property type="entry name" value="PRK12851.1"/>
    <property type="match status" value="1"/>
</dbReference>
<name>A0AAX7T9T4_ASTCA</name>
<dbReference type="GO" id="GO:0005759">
    <property type="term" value="C:mitochondrial matrix"/>
    <property type="evidence" value="ECO:0007669"/>
    <property type="project" value="UniProtKB-SubCell"/>
</dbReference>
<comment type="similarity">
    <text evidence="2 14">Belongs to the chaperonin (HSP60) family.</text>
</comment>
<dbReference type="AlphaFoldDB" id="A0AAX7T9T4"/>
<dbReference type="InterPro" id="IPR027409">
    <property type="entry name" value="GroEL-like_apical_dom_sf"/>
</dbReference>